<dbReference type="SUPFAM" id="SSF52540">
    <property type="entry name" value="P-loop containing nucleoside triphosphate hydrolases"/>
    <property type="match status" value="1"/>
</dbReference>
<dbReference type="GO" id="GO:0016887">
    <property type="term" value="F:ATP hydrolysis activity"/>
    <property type="evidence" value="ECO:0007669"/>
    <property type="project" value="TreeGrafter"/>
</dbReference>
<dbReference type="GO" id="GO:0005871">
    <property type="term" value="C:kinesin complex"/>
    <property type="evidence" value="ECO:0007669"/>
    <property type="project" value="TreeGrafter"/>
</dbReference>
<dbReference type="PROSITE" id="PS00411">
    <property type="entry name" value="KINESIN_MOTOR_1"/>
    <property type="match status" value="1"/>
</dbReference>
<dbReference type="PANTHER" id="PTHR24115">
    <property type="entry name" value="KINESIN-RELATED"/>
    <property type="match status" value="1"/>
</dbReference>
<dbReference type="Pfam" id="PF00225">
    <property type="entry name" value="Kinesin"/>
    <property type="match status" value="1"/>
</dbReference>
<keyword evidence="3 4" id="KW-0505">Motor protein</keyword>
<reference evidence="7" key="1">
    <citation type="submission" date="2022-11" db="EMBL/GenBank/DDBJ databases">
        <authorList>
            <person name="Morgan W.R."/>
            <person name="Tartar A."/>
        </authorList>
    </citation>
    <scope>NUCLEOTIDE SEQUENCE</scope>
    <source>
        <strain evidence="7">ARSEF 373</strain>
    </source>
</reference>
<sequence length="488" mass="53339">MAPTGGNVQVVARVRPRRTYETDDVAVLAVERPNVIELRVPLLTHPGGGASGIRMPSSSQTRTPPPTSLLAMRSRQRIERYEFDRVFGPESTNDDLAAYVQPVVDAVVRQEKDRATILTYGQTGTGKTYTMLGPMGTSLSTVGDDRPRRWSSNQTATVGQPGVMVKVIERLLAATSRHGGGMAISCSYLEVYNNKLYDLLAKPASDTVRKTHTTLEIREDGEHQLHVLGLRRVPTRSMDDFLALLLQGVQQRAQRATDMNEQSSRSHTILQIHVQFAGTSAVPRSAKICLVDLAGSEKLKKAPQLAAVMRNPAVASGVTSLPSDHMKEFALINQSLSHLGQCIQALLADGCSTKGASKAALHVPFRNCKLTRLLRDSFVSTENAATAGGAAEKQGTGKHHDCRQHRSVVVFILTLAPGLSAMGDSLMTLDFANRIKQIRFTTFGPEQPQPSAPSRPQPKLSRSFSMSMDGRMREAEAATLWRYIHQVR</sequence>
<keyword evidence="8" id="KW-1185">Reference proteome</keyword>
<keyword evidence="2 3" id="KW-0067">ATP-binding</keyword>
<dbReference type="Proteomes" id="UP001146120">
    <property type="component" value="Unassembled WGS sequence"/>
</dbReference>
<dbReference type="GO" id="GO:0005874">
    <property type="term" value="C:microtubule"/>
    <property type="evidence" value="ECO:0007669"/>
    <property type="project" value="UniProtKB-KW"/>
</dbReference>
<reference evidence="7" key="2">
    <citation type="journal article" date="2023" name="Microbiol Resour">
        <title>Decontamination and Annotation of the Draft Genome Sequence of the Oomycete Lagenidium giganteum ARSEF 373.</title>
        <authorList>
            <person name="Morgan W.R."/>
            <person name="Tartar A."/>
        </authorList>
    </citation>
    <scope>NUCLEOTIDE SEQUENCE</scope>
    <source>
        <strain evidence="7">ARSEF 373</strain>
    </source>
</reference>
<keyword evidence="4" id="KW-0493">Microtubule</keyword>
<protein>
    <recommendedName>
        <fullName evidence="4">Kinesin-like protein</fullName>
    </recommendedName>
</protein>
<feature type="binding site" evidence="3">
    <location>
        <begin position="121"/>
        <end position="128"/>
    </location>
    <ligand>
        <name>ATP</name>
        <dbReference type="ChEBI" id="CHEBI:30616"/>
    </ligand>
</feature>
<dbReference type="GO" id="GO:0008017">
    <property type="term" value="F:microtubule binding"/>
    <property type="evidence" value="ECO:0007669"/>
    <property type="project" value="InterPro"/>
</dbReference>
<dbReference type="InterPro" id="IPR001752">
    <property type="entry name" value="Kinesin_motor_dom"/>
</dbReference>
<dbReference type="InterPro" id="IPR027640">
    <property type="entry name" value="Kinesin-like_fam"/>
</dbReference>
<evidence type="ECO:0000256" key="4">
    <source>
        <dbReference type="RuleBase" id="RU000394"/>
    </source>
</evidence>
<gene>
    <name evidence="7" type="ORF">N0F65_003585</name>
</gene>
<dbReference type="Gene3D" id="3.40.850.10">
    <property type="entry name" value="Kinesin motor domain"/>
    <property type="match status" value="1"/>
</dbReference>
<evidence type="ECO:0000256" key="3">
    <source>
        <dbReference type="PROSITE-ProRule" id="PRU00283"/>
    </source>
</evidence>
<proteinExistence type="inferred from homology"/>
<organism evidence="7 8">
    <name type="scientific">Lagenidium giganteum</name>
    <dbReference type="NCBI Taxonomy" id="4803"/>
    <lineage>
        <taxon>Eukaryota</taxon>
        <taxon>Sar</taxon>
        <taxon>Stramenopiles</taxon>
        <taxon>Oomycota</taxon>
        <taxon>Peronosporomycetes</taxon>
        <taxon>Pythiales</taxon>
        <taxon>Pythiaceae</taxon>
    </lineage>
</organism>
<dbReference type="SMART" id="SM00129">
    <property type="entry name" value="KISc"/>
    <property type="match status" value="1"/>
</dbReference>
<evidence type="ECO:0000313" key="8">
    <source>
        <dbReference type="Proteomes" id="UP001146120"/>
    </source>
</evidence>
<dbReference type="InterPro" id="IPR036961">
    <property type="entry name" value="Kinesin_motor_dom_sf"/>
</dbReference>
<evidence type="ECO:0000256" key="5">
    <source>
        <dbReference type="SAM" id="MobiDB-lite"/>
    </source>
</evidence>
<feature type="compositionally biased region" description="Pro residues" evidence="5">
    <location>
        <begin position="447"/>
        <end position="456"/>
    </location>
</feature>
<dbReference type="GO" id="GO:0005524">
    <property type="term" value="F:ATP binding"/>
    <property type="evidence" value="ECO:0007669"/>
    <property type="project" value="UniProtKB-UniRule"/>
</dbReference>
<evidence type="ECO:0000259" key="6">
    <source>
        <dbReference type="PROSITE" id="PS50067"/>
    </source>
</evidence>
<feature type="region of interest" description="Disordered" evidence="5">
    <location>
        <begin position="442"/>
        <end position="463"/>
    </location>
</feature>
<dbReference type="PANTHER" id="PTHR24115:SF1004">
    <property type="entry name" value="KINESIN-LIKE PROTEIN KIF15"/>
    <property type="match status" value="1"/>
</dbReference>
<comment type="caution">
    <text evidence="7">The sequence shown here is derived from an EMBL/GenBank/DDBJ whole genome shotgun (WGS) entry which is preliminary data.</text>
</comment>
<dbReference type="AlphaFoldDB" id="A0AAV2Z041"/>
<comment type="similarity">
    <text evidence="3 4">Belongs to the TRAFAC class myosin-kinesin ATPase superfamily. Kinesin family.</text>
</comment>
<name>A0AAV2Z041_9STRA</name>
<dbReference type="EMBL" id="DAKRPA010000060">
    <property type="protein sequence ID" value="DBA00656.1"/>
    <property type="molecule type" value="Genomic_DNA"/>
</dbReference>
<dbReference type="GO" id="GO:0003777">
    <property type="term" value="F:microtubule motor activity"/>
    <property type="evidence" value="ECO:0007669"/>
    <property type="project" value="InterPro"/>
</dbReference>
<accession>A0AAV2Z041</accession>
<feature type="region of interest" description="Disordered" evidence="5">
    <location>
        <begin position="47"/>
        <end position="67"/>
    </location>
</feature>
<evidence type="ECO:0000256" key="2">
    <source>
        <dbReference type="ARBA" id="ARBA00022840"/>
    </source>
</evidence>
<dbReference type="InterPro" id="IPR019821">
    <property type="entry name" value="Kinesin_motor_CS"/>
</dbReference>
<evidence type="ECO:0000256" key="1">
    <source>
        <dbReference type="ARBA" id="ARBA00022741"/>
    </source>
</evidence>
<keyword evidence="1 3" id="KW-0547">Nucleotide-binding</keyword>
<evidence type="ECO:0000313" key="7">
    <source>
        <dbReference type="EMBL" id="DBA00656.1"/>
    </source>
</evidence>
<feature type="domain" description="Kinesin motor" evidence="6">
    <location>
        <begin position="7"/>
        <end position="438"/>
    </location>
</feature>
<dbReference type="InterPro" id="IPR027417">
    <property type="entry name" value="P-loop_NTPase"/>
</dbReference>
<dbReference type="PRINTS" id="PR00380">
    <property type="entry name" value="KINESINHEAVY"/>
</dbReference>
<dbReference type="PROSITE" id="PS50067">
    <property type="entry name" value="KINESIN_MOTOR_2"/>
    <property type="match status" value="1"/>
</dbReference>
<dbReference type="GO" id="GO:0007018">
    <property type="term" value="P:microtubule-based movement"/>
    <property type="evidence" value="ECO:0007669"/>
    <property type="project" value="InterPro"/>
</dbReference>